<organism evidence="1">
    <name type="scientific">marine metagenome</name>
    <dbReference type="NCBI Taxonomy" id="408172"/>
    <lineage>
        <taxon>unclassified sequences</taxon>
        <taxon>metagenomes</taxon>
        <taxon>ecological metagenomes</taxon>
    </lineage>
</organism>
<dbReference type="Pfam" id="PF11649">
    <property type="entry name" value="T4_neck-protein"/>
    <property type="match status" value="2"/>
</dbReference>
<proteinExistence type="predicted"/>
<gene>
    <name evidence="1" type="ORF">METZ01_LOCUS201189</name>
</gene>
<dbReference type="AlphaFoldDB" id="A0A382ECX2"/>
<accession>A0A382ECX2</accession>
<sequence length="361" mass="40510">MAVNQAFHTSNLHSIAAERNLYSGLIKEAIQIYGHDVYYMDRDLVAEDTVWGEDSLSKFRTQHPIEMYMEDADGGFAGEKELMNQFGLQNLSEATFVVNKERFQELDRQIQIQDATDTSSGGSIQLEAGTIDQSSLSSTLSTVTQSFIFDESGEKVVLEDDNTGRILSEESGNEFYIVLDTAATDSDRPQEGDVIYHPVLDKMFQINFVDHDEPFYQLDNNPVYKMRCRLYDYSSEIIDTGISDIDAIESEQTQSALIYQFTLEQSSAVNEDIRLEYGTDDDVASGLLLEETDGDNIVGESDSTSIGESILLEQAADSGDDSYLIQEDYIVGDFDQDKTSQNEMFEAKSRTILDFSESNPF</sequence>
<evidence type="ECO:0000313" key="1">
    <source>
        <dbReference type="EMBL" id="SVB48335.1"/>
    </source>
</evidence>
<evidence type="ECO:0008006" key="2">
    <source>
        <dbReference type="Google" id="ProtNLM"/>
    </source>
</evidence>
<protein>
    <recommendedName>
        <fullName evidence="2">DUF4815 domain-containing protein</fullName>
    </recommendedName>
</protein>
<feature type="non-terminal residue" evidence="1">
    <location>
        <position position="361"/>
    </location>
</feature>
<name>A0A382ECX2_9ZZZZ</name>
<reference evidence="1" key="1">
    <citation type="submission" date="2018-05" db="EMBL/GenBank/DDBJ databases">
        <authorList>
            <person name="Lanie J.A."/>
            <person name="Ng W.-L."/>
            <person name="Kazmierczak K.M."/>
            <person name="Andrzejewski T.M."/>
            <person name="Davidsen T.M."/>
            <person name="Wayne K.J."/>
            <person name="Tettelin H."/>
            <person name="Glass J.I."/>
            <person name="Rusch D."/>
            <person name="Podicherti R."/>
            <person name="Tsui H.-C.T."/>
            <person name="Winkler M.E."/>
        </authorList>
    </citation>
    <scope>NUCLEOTIDE SEQUENCE</scope>
</reference>
<dbReference type="InterPro" id="IPR021674">
    <property type="entry name" value="Phage_T4_Gp14_neck-protein"/>
</dbReference>
<dbReference type="EMBL" id="UINC01043796">
    <property type="protein sequence ID" value="SVB48335.1"/>
    <property type="molecule type" value="Genomic_DNA"/>
</dbReference>